<evidence type="ECO:0000256" key="1">
    <source>
        <dbReference type="SAM" id="MobiDB-lite"/>
    </source>
</evidence>
<feature type="compositionally biased region" description="Low complexity" evidence="1">
    <location>
        <begin position="134"/>
        <end position="149"/>
    </location>
</feature>
<dbReference type="Gene3D" id="3.30.1340.30">
    <property type="match status" value="1"/>
</dbReference>
<evidence type="ECO:0000259" key="3">
    <source>
        <dbReference type="PROSITE" id="PS50914"/>
    </source>
</evidence>
<accession>A0ABT6EXR1</accession>
<organism evidence="4 5">
    <name type="scientific">Candidatus Synechococcus calcipolaris G9</name>
    <dbReference type="NCBI Taxonomy" id="1497997"/>
    <lineage>
        <taxon>Bacteria</taxon>
        <taxon>Bacillati</taxon>
        <taxon>Cyanobacteriota</taxon>
        <taxon>Cyanophyceae</taxon>
        <taxon>Synechococcales</taxon>
        <taxon>Synechococcaceae</taxon>
        <taxon>Synechococcus</taxon>
    </lineage>
</organism>
<gene>
    <name evidence="4" type="ORF">L3556_04285</name>
</gene>
<feature type="transmembrane region" description="Helical" evidence="2">
    <location>
        <begin position="73"/>
        <end position="94"/>
    </location>
</feature>
<dbReference type="InterPro" id="IPR007055">
    <property type="entry name" value="BON_dom"/>
</dbReference>
<dbReference type="PROSITE" id="PS50914">
    <property type="entry name" value="BON"/>
    <property type="match status" value="1"/>
</dbReference>
<feature type="compositionally biased region" description="Polar residues" evidence="1">
    <location>
        <begin position="150"/>
        <end position="163"/>
    </location>
</feature>
<protein>
    <submittedName>
        <fullName evidence="4">BON domain-containing protein</fullName>
    </submittedName>
</protein>
<reference evidence="4" key="2">
    <citation type="submission" date="2022-01" db="EMBL/GenBank/DDBJ databases">
        <authorList>
            <person name="Zivanovic Y."/>
            <person name="Moreira D."/>
            <person name="Lopez-Garcia P."/>
        </authorList>
    </citation>
    <scope>NUCLEOTIDE SEQUENCE</scope>
    <source>
        <strain evidence="4">G9</strain>
    </source>
</reference>
<keyword evidence="5" id="KW-1185">Reference proteome</keyword>
<proteinExistence type="predicted"/>
<dbReference type="Pfam" id="PF04972">
    <property type="entry name" value="BON"/>
    <property type="match status" value="1"/>
</dbReference>
<keyword evidence="2" id="KW-1133">Transmembrane helix</keyword>
<feature type="compositionally biased region" description="Polar residues" evidence="1">
    <location>
        <begin position="122"/>
        <end position="133"/>
    </location>
</feature>
<evidence type="ECO:0000313" key="5">
    <source>
        <dbReference type="Proteomes" id="UP001154265"/>
    </source>
</evidence>
<feature type="domain" description="BON" evidence="3">
    <location>
        <begin position="168"/>
        <end position="239"/>
    </location>
</feature>
<keyword evidence="2" id="KW-0472">Membrane</keyword>
<reference evidence="4" key="1">
    <citation type="journal article" date="2022" name="Genome Biol. Evol.">
        <title>A New Gene Family Diagnostic for Intracellular Biomineralization of Amorphous Ca Carbonates by Cyanobacteria.</title>
        <authorList>
            <person name="Benzerara K."/>
            <person name="Duprat E."/>
            <person name="Bitard-Feildel T."/>
            <person name="Caumes G."/>
            <person name="Cassier-Chauvat C."/>
            <person name="Chauvat F."/>
            <person name="Dezi M."/>
            <person name="Diop S.I."/>
            <person name="Gaschignard G."/>
            <person name="Gorgen S."/>
            <person name="Gugger M."/>
            <person name="Lopez-Garcia P."/>
            <person name="Millet M."/>
            <person name="Skouri-Panet F."/>
            <person name="Moreira D."/>
            <person name="Callebaut I."/>
        </authorList>
    </citation>
    <scope>NUCLEOTIDE SEQUENCE</scope>
    <source>
        <strain evidence="4">G9</strain>
    </source>
</reference>
<evidence type="ECO:0000313" key="4">
    <source>
        <dbReference type="EMBL" id="MDG2990157.1"/>
    </source>
</evidence>
<comment type="caution">
    <text evidence="4">The sequence shown here is derived from an EMBL/GenBank/DDBJ whole genome shotgun (WGS) entry which is preliminary data.</text>
</comment>
<keyword evidence="2" id="KW-0812">Transmembrane</keyword>
<dbReference type="RefSeq" id="WP_277866074.1">
    <property type="nucleotide sequence ID" value="NZ_JAKKUT010000002.1"/>
</dbReference>
<evidence type="ECO:0000256" key="2">
    <source>
        <dbReference type="SAM" id="Phobius"/>
    </source>
</evidence>
<sequence>MNANDPKNPNRTIHRQYKDSSGIVHTEYKDAHGNIRTEYRDAQGVLHNDDNAFLDSSPAEQRRINADSNITKTVLVGILFVFFGSLIAGTVYYMTQRNNPQSVTVMNVPDYAKDEPQPSPQAPQSTETNINITSEPSSSQPAQAPQSSETNVTVLPSSQSSPEAATPSPGRSDSDIKGEITSKFQASLPNNRLNVAVQNGNVTVSGTVEKPEQMQQIQSLASSVSGVKNVNVSAATVSSF</sequence>
<dbReference type="Proteomes" id="UP001154265">
    <property type="component" value="Unassembled WGS sequence"/>
</dbReference>
<name>A0ABT6EXR1_9SYNE</name>
<dbReference type="EMBL" id="JAKKUT010000002">
    <property type="protein sequence ID" value="MDG2990157.1"/>
    <property type="molecule type" value="Genomic_DNA"/>
</dbReference>
<feature type="region of interest" description="Disordered" evidence="1">
    <location>
        <begin position="110"/>
        <end position="177"/>
    </location>
</feature>